<feature type="compositionally biased region" description="Gly residues" evidence="1">
    <location>
        <begin position="98"/>
        <end position="107"/>
    </location>
</feature>
<dbReference type="InterPro" id="IPR050149">
    <property type="entry name" value="Collagen_superfamily"/>
</dbReference>
<reference evidence="2" key="1">
    <citation type="submission" date="2020-05" db="EMBL/GenBank/DDBJ databases">
        <authorList>
            <person name="Chiriac C."/>
            <person name="Salcher M."/>
            <person name="Ghai R."/>
            <person name="Kavagutti S V."/>
        </authorList>
    </citation>
    <scope>NUCLEOTIDE SEQUENCE</scope>
</reference>
<evidence type="ECO:0008006" key="3">
    <source>
        <dbReference type="Google" id="ProtNLM"/>
    </source>
</evidence>
<dbReference type="GO" id="GO:0005615">
    <property type="term" value="C:extracellular space"/>
    <property type="evidence" value="ECO:0007669"/>
    <property type="project" value="TreeGrafter"/>
</dbReference>
<dbReference type="InterPro" id="IPR036844">
    <property type="entry name" value="Hint_dom_sf"/>
</dbReference>
<feature type="compositionally biased region" description="Gly residues" evidence="1">
    <location>
        <begin position="76"/>
        <end position="85"/>
    </location>
</feature>
<feature type="compositionally biased region" description="Low complexity" evidence="1">
    <location>
        <begin position="114"/>
        <end position="175"/>
    </location>
</feature>
<accession>A0A6J5QMR4</accession>
<dbReference type="GO" id="GO:0030020">
    <property type="term" value="F:extracellular matrix structural constituent conferring tensile strength"/>
    <property type="evidence" value="ECO:0007669"/>
    <property type="project" value="TreeGrafter"/>
</dbReference>
<evidence type="ECO:0000313" key="2">
    <source>
        <dbReference type="EMBL" id="CAB4182258.1"/>
    </source>
</evidence>
<dbReference type="Gene3D" id="2.170.16.10">
    <property type="entry name" value="Hedgehog/Intein (Hint) domain"/>
    <property type="match status" value="1"/>
</dbReference>
<gene>
    <name evidence="2" type="ORF">UFOVP1071_196</name>
</gene>
<protein>
    <recommendedName>
        <fullName evidence="3">Collagen triple helix repeat</fullName>
    </recommendedName>
</protein>
<organism evidence="2">
    <name type="scientific">uncultured Caudovirales phage</name>
    <dbReference type="NCBI Taxonomy" id="2100421"/>
    <lineage>
        <taxon>Viruses</taxon>
        <taxon>Duplodnaviria</taxon>
        <taxon>Heunggongvirae</taxon>
        <taxon>Uroviricota</taxon>
        <taxon>Caudoviricetes</taxon>
        <taxon>Peduoviridae</taxon>
        <taxon>Maltschvirus</taxon>
        <taxon>Maltschvirus maltsch</taxon>
    </lineage>
</organism>
<sequence length="390" mass="40641">MAIKIRLPYSNSTGVTPTAINLLTGELAVNTADAKLWVKHSDGTLKLITATGAQGAQGLRGTQGPTGNTGPLGFPGPQGGQGTQGAQGTNSAVQGPAGFPGRGGPQGATGPQSAVAGPQGATGPQGVAQGPAGFAGPAGLLGAQGAQGTQGPQSLVRGTQGPAGPAGPTGFTGRTGLTGAPGTYLAPPPVGGDGTGTTCFLGSSYTTMADGSRKMMRDVRVGDWLMGAFGEANQVLASEDLTLGDRPMFVINYTHHTTGDHPHVTPDRKFVAIEPDEVFKEWGQWYNCELADGSFVMLNNVGFDDPEEKVKDMHLGNTLQTIDGPKTVECIESYYLPPETKLYNFVMSGSHTYSADGYFVTGWPRDDDFDYIEWKQIGETSKVEDWMEIK</sequence>
<feature type="region of interest" description="Disordered" evidence="1">
    <location>
        <begin position="54"/>
        <end position="190"/>
    </location>
</feature>
<proteinExistence type="predicted"/>
<dbReference type="EMBL" id="LR797022">
    <property type="protein sequence ID" value="CAB4182258.1"/>
    <property type="molecule type" value="Genomic_DNA"/>
</dbReference>
<dbReference type="GO" id="GO:0031012">
    <property type="term" value="C:extracellular matrix"/>
    <property type="evidence" value="ECO:0007669"/>
    <property type="project" value="TreeGrafter"/>
</dbReference>
<dbReference type="GO" id="GO:0030198">
    <property type="term" value="P:extracellular matrix organization"/>
    <property type="evidence" value="ECO:0007669"/>
    <property type="project" value="TreeGrafter"/>
</dbReference>
<dbReference type="SUPFAM" id="SSF51294">
    <property type="entry name" value="Hedgehog/intein (Hint) domain"/>
    <property type="match status" value="1"/>
</dbReference>
<dbReference type="PANTHER" id="PTHR24023">
    <property type="entry name" value="COLLAGEN ALPHA"/>
    <property type="match status" value="1"/>
</dbReference>
<name>A0A6J5QMR4_9CAUD</name>
<evidence type="ECO:0000256" key="1">
    <source>
        <dbReference type="SAM" id="MobiDB-lite"/>
    </source>
</evidence>
<dbReference type="PANTHER" id="PTHR24023:SF1095">
    <property type="entry name" value="EGF-LIKE DOMAIN-CONTAINING PROTEIN"/>
    <property type="match status" value="1"/>
</dbReference>